<accession>A0A9Q3GWM9</accession>
<comment type="caution">
    <text evidence="2">The sequence shown here is derived from an EMBL/GenBank/DDBJ whole genome shotgun (WGS) entry which is preliminary data.</text>
</comment>
<organism evidence="2 3">
    <name type="scientific">Austropuccinia psidii MF-1</name>
    <dbReference type="NCBI Taxonomy" id="1389203"/>
    <lineage>
        <taxon>Eukaryota</taxon>
        <taxon>Fungi</taxon>
        <taxon>Dikarya</taxon>
        <taxon>Basidiomycota</taxon>
        <taxon>Pucciniomycotina</taxon>
        <taxon>Pucciniomycetes</taxon>
        <taxon>Pucciniales</taxon>
        <taxon>Sphaerophragmiaceae</taxon>
        <taxon>Austropuccinia</taxon>
    </lineage>
</organism>
<name>A0A9Q3GWM9_9BASI</name>
<dbReference type="Proteomes" id="UP000765509">
    <property type="component" value="Unassembled WGS sequence"/>
</dbReference>
<dbReference type="EMBL" id="AVOT02006681">
    <property type="protein sequence ID" value="MBW0482187.1"/>
    <property type="molecule type" value="Genomic_DNA"/>
</dbReference>
<feature type="compositionally biased region" description="Basic and acidic residues" evidence="1">
    <location>
        <begin position="118"/>
        <end position="129"/>
    </location>
</feature>
<reference evidence="2" key="1">
    <citation type="submission" date="2021-03" db="EMBL/GenBank/DDBJ databases">
        <title>Draft genome sequence of rust myrtle Austropuccinia psidii MF-1, a brazilian biotype.</title>
        <authorList>
            <person name="Quecine M.C."/>
            <person name="Pachon D.M.R."/>
            <person name="Bonatelli M.L."/>
            <person name="Correr F.H."/>
            <person name="Franceschini L.M."/>
            <person name="Leite T.F."/>
            <person name="Margarido G.R.A."/>
            <person name="Almeida C.A."/>
            <person name="Ferrarezi J.A."/>
            <person name="Labate C.A."/>
        </authorList>
    </citation>
    <scope>NUCLEOTIDE SEQUENCE</scope>
    <source>
        <strain evidence="2">MF-1</strain>
    </source>
</reference>
<gene>
    <name evidence="2" type="ORF">O181_021902</name>
</gene>
<protein>
    <submittedName>
        <fullName evidence="2">Uncharacterized protein</fullName>
    </submittedName>
</protein>
<dbReference type="AlphaFoldDB" id="A0A9Q3GWM9"/>
<feature type="region of interest" description="Disordered" evidence="1">
    <location>
        <begin position="102"/>
        <end position="129"/>
    </location>
</feature>
<evidence type="ECO:0000313" key="2">
    <source>
        <dbReference type="EMBL" id="MBW0482187.1"/>
    </source>
</evidence>
<evidence type="ECO:0000256" key="1">
    <source>
        <dbReference type="SAM" id="MobiDB-lite"/>
    </source>
</evidence>
<keyword evidence="3" id="KW-1185">Reference proteome</keyword>
<sequence>MPGELENALKCRCNQKCNIHDIANNLQDLRTRKNIGKYTKYKCNFSREKQPFRFYNKDKPREKVADVPKKKNSCHNYVSTDYYPKNFTKEKKKIYLIEEVPEEEVKAEDSESASMGDSIREKSYDAKRK</sequence>
<evidence type="ECO:0000313" key="3">
    <source>
        <dbReference type="Proteomes" id="UP000765509"/>
    </source>
</evidence>
<proteinExistence type="predicted"/>